<dbReference type="PANTHER" id="PTHR46190:SF1">
    <property type="entry name" value="SI:CH211-201H21.5"/>
    <property type="match status" value="1"/>
</dbReference>
<dbReference type="Proteomes" id="UP000515158">
    <property type="component" value="Unplaced"/>
</dbReference>
<dbReference type="GO" id="GO:0016799">
    <property type="term" value="F:hydrolase activity, hydrolyzing N-glycosyl compounds"/>
    <property type="evidence" value="ECO:0007669"/>
    <property type="project" value="InterPro"/>
</dbReference>
<dbReference type="OrthoDB" id="432381at2759"/>
<dbReference type="Gene3D" id="3.90.245.10">
    <property type="entry name" value="Ribonucleoside hydrolase-like"/>
    <property type="match status" value="1"/>
</dbReference>
<evidence type="ECO:0000259" key="2">
    <source>
        <dbReference type="Pfam" id="PF01156"/>
    </source>
</evidence>
<dbReference type="RefSeq" id="XP_034243736.1">
    <property type="nucleotide sequence ID" value="XM_034387845.1"/>
</dbReference>
<gene>
    <name evidence="4" type="primary">LOC117646714</name>
</gene>
<name>A0A6P8Z265_THRPL</name>
<dbReference type="GeneID" id="117646714"/>
<protein>
    <submittedName>
        <fullName evidence="4">Uncharacterized protein C1683.06c-like</fullName>
    </submittedName>
</protein>
<reference evidence="4" key="1">
    <citation type="submission" date="2025-08" db="UniProtKB">
        <authorList>
            <consortium name="RefSeq"/>
        </authorList>
    </citation>
    <scope>IDENTIFICATION</scope>
    <source>
        <tissue evidence="4">Total insect</tissue>
    </source>
</reference>
<dbReference type="SUPFAM" id="SSF53590">
    <property type="entry name" value="Nucleoside hydrolase"/>
    <property type="match status" value="1"/>
</dbReference>
<comment type="similarity">
    <text evidence="1">Belongs to the IUNH family.</text>
</comment>
<keyword evidence="3" id="KW-1185">Reference proteome</keyword>
<dbReference type="PANTHER" id="PTHR46190">
    <property type="entry name" value="SI:CH211-201H21.5-RELATED"/>
    <property type="match status" value="1"/>
</dbReference>
<feature type="domain" description="Inosine/uridine-preferring nucleoside hydrolase" evidence="2">
    <location>
        <begin position="11"/>
        <end position="335"/>
    </location>
</feature>
<accession>A0A6P8Z265</accession>
<dbReference type="InParanoid" id="A0A6P8Z265"/>
<dbReference type="AlphaFoldDB" id="A0A6P8Z265"/>
<dbReference type="FunCoup" id="A0A6P8Z265">
    <property type="interactions" value="9"/>
</dbReference>
<organism evidence="4">
    <name type="scientific">Thrips palmi</name>
    <name type="common">Melon thrips</name>
    <dbReference type="NCBI Taxonomy" id="161013"/>
    <lineage>
        <taxon>Eukaryota</taxon>
        <taxon>Metazoa</taxon>
        <taxon>Ecdysozoa</taxon>
        <taxon>Arthropoda</taxon>
        <taxon>Hexapoda</taxon>
        <taxon>Insecta</taxon>
        <taxon>Pterygota</taxon>
        <taxon>Neoptera</taxon>
        <taxon>Paraneoptera</taxon>
        <taxon>Thysanoptera</taxon>
        <taxon>Terebrantia</taxon>
        <taxon>Thripoidea</taxon>
        <taxon>Thripidae</taxon>
        <taxon>Thrips</taxon>
    </lineage>
</organism>
<dbReference type="Pfam" id="PF01156">
    <property type="entry name" value="IU_nuc_hydro"/>
    <property type="match status" value="1"/>
</dbReference>
<dbReference type="InterPro" id="IPR036452">
    <property type="entry name" value="Ribo_hydro-like"/>
</dbReference>
<dbReference type="InterPro" id="IPR052775">
    <property type="entry name" value="IUN_hydrolase"/>
</dbReference>
<evidence type="ECO:0000313" key="4">
    <source>
        <dbReference type="RefSeq" id="XP_034243736.1"/>
    </source>
</evidence>
<sequence length="351" mass="37913">MSGAAQQRRLVVVDVDTGTDDALALLMLLAADAVGEVKLLGVTCVAGNTPLANVCRNTLRLLRAANRLDIPVFAGADGPLVTDRPVTSHPFHGRDGFGDLDHEAFPGDDSELDGFLQKENAVAALNRLVCENEGEVTLVCLAPLTNIALAVRTYSAFKKSLREVHIMGGNVRGHGNTTPAAEFNFCTDPEAAHVVLESLASTCPVQLTPWETCTDLALPLDWRLDVLPREGGVASGDNLALQLVTEADRRVLSSNARPSWVCCDQLTVAALLRPALVLRHHLRHVTVELGGWRTRGQMVPGCVSLESGCRPGCVDAQGRRPVRVLDAIDMDAFKQLLCWASRRWTRLPRVA</sequence>
<evidence type="ECO:0000256" key="1">
    <source>
        <dbReference type="ARBA" id="ARBA00009176"/>
    </source>
</evidence>
<proteinExistence type="inferred from homology"/>
<dbReference type="InterPro" id="IPR001910">
    <property type="entry name" value="Inosine/uridine_hydrolase_dom"/>
</dbReference>
<evidence type="ECO:0000313" key="3">
    <source>
        <dbReference type="Proteomes" id="UP000515158"/>
    </source>
</evidence>
<dbReference type="KEGG" id="tpal:117646714"/>